<organism evidence="6 7">
    <name type="scientific">Thiobacillus denitrificans (strain ATCC 25259 / T1)</name>
    <dbReference type="NCBI Taxonomy" id="292415"/>
    <lineage>
        <taxon>Bacteria</taxon>
        <taxon>Pseudomonadati</taxon>
        <taxon>Pseudomonadota</taxon>
        <taxon>Betaproteobacteria</taxon>
        <taxon>Nitrosomonadales</taxon>
        <taxon>Thiobacillaceae</taxon>
        <taxon>Thiobacillus</taxon>
    </lineage>
</organism>
<feature type="domain" description="HTH luxR-type" evidence="4">
    <location>
        <begin position="154"/>
        <end position="221"/>
    </location>
</feature>
<dbReference type="PANTHER" id="PTHR45566:SF1">
    <property type="entry name" value="HTH-TYPE TRANSCRIPTIONAL REGULATOR YHJB-RELATED"/>
    <property type="match status" value="1"/>
</dbReference>
<dbReference type="Pfam" id="PF00196">
    <property type="entry name" value="GerE"/>
    <property type="match status" value="1"/>
</dbReference>
<dbReference type="PRINTS" id="PR00038">
    <property type="entry name" value="HTHLUXR"/>
</dbReference>
<dbReference type="PANTHER" id="PTHR45566">
    <property type="entry name" value="HTH-TYPE TRANSCRIPTIONAL REGULATOR YHJB-RELATED"/>
    <property type="match status" value="1"/>
</dbReference>
<dbReference type="InterPro" id="IPR051015">
    <property type="entry name" value="EvgA-like"/>
</dbReference>
<dbReference type="SUPFAM" id="SSF46894">
    <property type="entry name" value="C-terminal effector domain of the bipartite response regulators"/>
    <property type="match status" value="1"/>
</dbReference>
<dbReference type="SMART" id="SM00421">
    <property type="entry name" value="HTH_LUXR"/>
    <property type="match status" value="1"/>
</dbReference>
<dbReference type="CDD" id="cd17535">
    <property type="entry name" value="REC_NarL-like"/>
    <property type="match status" value="1"/>
</dbReference>
<evidence type="ECO:0000313" key="6">
    <source>
        <dbReference type="EMBL" id="AAZ98523.1"/>
    </source>
</evidence>
<dbReference type="GO" id="GO:0000160">
    <property type="term" value="P:phosphorelay signal transduction system"/>
    <property type="evidence" value="ECO:0007669"/>
    <property type="project" value="InterPro"/>
</dbReference>
<reference evidence="6 7" key="1">
    <citation type="journal article" date="2006" name="J. Bacteriol.">
        <title>The genome sequence of the obligately chemolithoautotrophic, facultatively anaerobic bacterium Thiobacillus denitrificans.</title>
        <authorList>
            <person name="Beller H.R."/>
            <person name="Chain P.S."/>
            <person name="Letain T.E."/>
            <person name="Chakicherla A."/>
            <person name="Larimer F.W."/>
            <person name="Richardson P.M."/>
            <person name="Coleman M.A."/>
            <person name="Wood A.P."/>
            <person name="Kelly D.P."/>
        </authorList>
    </citation>
    <scope>NUCLEOTIDE SEQUENCE [LARGE SCALE GENOMIC DNA]</scope>
    <source>
        <strain evidence="6 7">ATCC 25259</strain>
    </source>
</reference>
<feature type="domain" description="Response regulatory" evidence="5">
    <location>
        <begin position="12"/>
        <end position="129"/>
    </location>
</feature>
<evidence type="ECO:0000259" key="4">
    <source>
        <dbReference type="PROSITE" id="PS50043"/>
    </source>
</evidence>
<dbReference type="SMART" id="SM00448">
    <property type="entry name" value="REC"/>
    <property type="match status" value="1"/>
</dbReference>
<dbReference type="PROSITE" id="PS50110">
    <property type="entry name" value="RESPONSE_REGULATORY"/>
    <property type="match status" value="1"/>
</dbReference>
<dbReference type="InterPro" id="IPR011006">
    <property type="entry name" value="CheY-like_superfamily"/>
</dbReference>
<dbReference type="eggNOG" id="COG2197">
    <property type="taxonomic scope" value="Bacteria"/>
</dbReference>
<dbReference type="STRING" id="292415.Tbd_2570"/>
<dbReference type="PROSITE" id="PS50043">
    <property type="entry name" value="HTH_LUXR_2"/>
    <property type="match status" value="1"/>
</dbReference>
<evidence type="ECO:0000259" key="5">
    <source>
        <dbReference type="PROSITE" id="PS50110"/>
    </source>
</evidence>
<feature type="modified residue" description="4-aspartylphosphate" evidence="3">
    <location>
        <position position="64"/>
    </location>
</feature>
<evidence type="ECO:0000256" key="1">
    <source>
        <dbReference type="ARBA" id="ARBA00022553"/>
    </source>
</evidence>
<dbReference type="InterPro" id="IPR058245">
    <property type="entry name" value="NreC/VraR/RcsB-like_REC"/>
</dbReference>
<sequence>MPLSSCRSAQLKTLLADDHPLMREGVRQVLSQLEPPVEIIDAHDYPSLFAQTALHADLDLAVVDLNMPGFVGVQGISQFRARFPDVPLVVLSASESSHDIRSVLEAGALGYIPKAASSATMLAALQQVLAGDIYIPTCPPAVREDGPRGARTADFDALQHSGLTARQLEVARLLAQGCANKAIAGSLAMSESTVKVHIAAIFRALSVTNRTEAVLAIQRLTQGS</sequence>
<dbReference type="HOGENOM" id="CLU_000445_90_8_4"/>
<proteinExistence type="predicted"/>
<dbReference type="Gene3D" id="3.40.50.2300">
    <property type="match status" value="1"/>
</dbReference>
<dbReference type="SUPFAM" id="SSF52172">
    <property type="entry name" value="CheY-like"/>
    <property type="match status" value="1"/>
</dbReference>
<accession>Q3SFT3</accession>
<dbReference type="Pfam" id="PF00072">
    <property type="entry name" value="Response_reg"/>
    <property type="match status" value="1"/>
</dbReference>
<evidence type="ECO:0000256" key="2">
    <source>
        <dbReference type="ARBA" id="ARBA00023125"/>
    </source>
</evidence>
<keyword evidence="2" id="KW-0238">DNA-binding</keyword>
<evidence type="ECO:0000313" key="7">
    <source>
        <dbReference type="Proteomes" id="UP000008291"/>
    </source>
</evidence>
<keyword evidence="1 3" id="KW-0597">Phosphoprotein</keyword>
<dbReference type="InterPro" id="IPR000792">
    <property type="entry name" value="Tscrpt_reg_LuxR_C"/>
</dbReference>
<dbReference type="KEGG" id="tbd:Tbd_2570"/>
<keyword evidence="7" id="KW-1185">Reference proteome</keyword>
<dbReference type="GO" id="GO:0006355">
    <property type="term" value="P:regulation of DNA-templated transcription"/>
    <property type="evidence" value="ECO:0007669"/>
    <property type="project" value="InterPro"/>
</dbReference>
<name>Q3SFT3_THIDA</name>
<protein>
    <submittedName>
        <fullName evidence="6">Two Component Transcriptional Regulator, LuxR family</fullName>
    </submittedName>
</protein>
<dbReference type="InterPro" id="IPR016032">
    <property type="entry name" value="Sig_transdc_resp-reg_C-effctor"/>
</dbReference>
<dbReference type="EMBL" id="CP000116">
    <property type="protein sequence ID" value="AAZ98523.1"/>
    <property type="molecule type" value="Genomic_DNA"/>
</dbReference>
<dbReference type="InterPro" id="IPR001789">
    <property type="entry name" value="Sig_transdc_resp-reg_receiver"/>
</dbReference>
<dbReference type="CDD" id="cd06170">
    <property type="entry name" value="LuxR_C_like"/>
    <property type="match status" value="1"/>
</dbReference>
<gene>
    <name evidence="6" type="ordered locus">Tbd_2570</name>
</gene>
<dbReference type="Proteomes" id="UP000008291">
    <property type="component" value="Chromosome"/>
</dbReference>
<dbReference type="AlphaFoldDB" id="Q3SFT3"/>
<dbReference type="GO" id="GO:0003677">
    <property type="term" value="F:DNA binding"/>
    <property type="evidence" value="ECO:0007669"/>
    <property type="project" value="UniProtKB-KW"/>
</dbReference>
<evidence type="ECO:0000256" key="3">
    <source>
        <dbReference type="PROSITE-ProRule" id="PRU00169"/>
    </source>
</evidence>